<protein>
    <submittedName>
        <fullName evidence="1">Uncharacterized protein</fullName>
    </submittedName>
</protein>
<organism evidence="1 2">
    <name type="scientific">Parthenolecanium corni</name>
    <dbReference type="NCBI Taxonomy" id="536013"/>
    <lineage>
        <taxon>Eukaryota</taxon>
        <taxon>Metazoa</taxon>
        <taxon>Ecdysozoa</taxon>
        <taxon>Arthropoda</taxon>
        <taxon>Hexapoda</taxon>
        <taxon>Insecta</taxon>
        <taxon>Pterygota</taxon>
        <taxon>Neoptera</taxon>
        <taxon>Paraneoptera</taxon>
        <taxon>Hemiptera</taxon>
        <taxon>Sternorrhyncha</taxon>
        <taxon>Coccoidea</taxon>
        <taxon>Coccidae</taxon>
        <taxon>Parthenolecanium</taxon>
    </lineage>
</organism>
<accession>A0AAN9Y501</accession>
<evidence type="ECO:0000313" key="1">
    <source>
        <dbReference type="EMBL" id="KAK7595438.1"/>
    </source>
</evidence>
<comment type="caution">
    <text evidence="1">The sequence shown here is derived from an EMBL/GenBank/DDBJ whole genome shotgun (WGS) entry which is preliminary data.</text>
</comment>
<dbReference type="AlphaFoldDB" id="A0AAN9Y501"/>
<keyword evidence="2" id="KW-1185">Reference proteome</keyword>
<dbReference type="Proteomes" id="UP001367676">
    <property type="component" value="Unassembled WGS sequence"/>
</dbReference>
<reference evidence="1 2" key="1">
    <citation type="submission" date="2024-03" db="EMBL/GenBank/DDBJ databases">
        <title>Adaptation during the transition from Ophiocordyceps entomopathogen to insect associate is accompanied by gene loss and intensified selection.</title>
        <authorList>
            <person name="Ward C.M."/>
            <person name="Onetto C.A."/>
            <person name="Borneman A.R."/>
        </authorList>
    </citation>
    <scope>NUCLEOTIDE SEQUENCE [LARGE SCALE GENOMIC DNA]</scope>
    <source>
        <strain evidence="1">AWRI1</strain>
        <tissue evidence="1">Single Adult Female</tissue>
    </source>
</reference>
<gene>
    <name evidence="1" type="ORF">V9T40_013263</name>
</gene>
<evidence type="ECO:0000313" key="2">
    <source>
        <dbReference type="Proteomes" id="UP001367676"/>
    </source>
</evidence>
<name>A0AAN9Y501_9HEMI</name>
<dbReference type="EMBL" id="JBBCAQ010000018">
    <property type="protein sequence ID" value="KAK7595438.1"/>
    <property type="molecule type" value="Genomic_DNA"/>
</dbReference>
<sequence length="91" mass="10192">MQNKIDDLPSVRPPIMIIFTSSATANSSARHLRMRLLPVLEDTIDKQRCNLPPPASGFVSFSVFYTIDFTDAAGFKEKRVMLSTKMLSKIS</sequence>
<proteinExistence type="predicted"/>